<keyword evidence="3" id="KW-0274">FAD</keyword>
<dbReference type="InterPro" id="IPR050493">
    <property type="entry name" value="FAD-dep_Monooxygenase_BioMet"/>
</dbReference>
<dbReference type="Gene3D" id="3.50.50.60">
    <property type="entry name" value="FAD/NAD(P)-binding domain"/>
    <property type="match status" value="1"/>
</dbReference>
<evidence type="ECO:0000256" key="2">
    <source>
        <dbReference type="ARBA" id="ARBA00022630"/>
    </source>
</evidence>
<comment type="caution">
    <text evidence="8">The sequence shown here is derived from an EMBL/GenBank/DDBJ whole genome shotgun (WGS) entry which is preliminary data.</text>
</comment>
<gene>
    <name evidence="8" type="ORF">HMN09_00213100</name>
</gene>
<evidence type="ECO:0000256" key="6">
    <source>
        <dbReference type="SAM" id="MobiDB-lite"/>
    </source>
</evidence>
<evidence type="ECO:0000256" key="5">
    <source>
        <dbReference type="ARBA" id="ARBA00023033"/>
    </source>
</evidence>
<dbReference type="PRINTS" id="PR00420">
    <property type="entry name" value="RNGMNOXGNASE"/>
</dbReference>
<accession>A0A8H6TP94</accession>
<keyword evidence="9" id="KW-1185">Reference proteome</keyword>
<evidence type="ECO:0000313" key="9">
    <source>
        <dbReference type="Proteomes" id="UP000613580"/>
    </source>
</evidence>
<feature type="region of interest" description="Disordered" evidence="6">
    <location>
        <begin position="535"/>
        <end position="555"/>
    </location>
</feature>
<keyword evidence="2" id="KW-0285">Flavoprotein</keyword>
<feature type="domain" description="FAD-binding" evidence="7">
    <location>
        <begin position="7"/>
        <end position="201"/>
    </location>
</feature>
<dbReference type="SUPFAM" id="SSF51905">
    <property type="entry name" value="FAD/NAD(P)-binding domain"/>
    <property type="match status" value="1"/>
</dbReference>
<dbReference type="Proteomes" id="UP000613580">
    <property type="component" value="Unassembled WGS sequence"/>
</dbReference>
<dbReference type="EMBL" id="JACAZE010000002">
    <property type="protein sequence ID" value="KAF7321240.1"/>
    <property type="molecule type" value="Genomic_DNA"/>
</dbReference>
<dbReference type="PANTHER" id="PTHR13789:SF309">
    <property type="entry name" value="PUTATIVE (AFU_ORTHOLOGUE AFUA_6G14510)-RELATED"/>
    <property type="match status" value="1"/>
</dbReference>
<evidence type="ECO:0000256" key="3">
    <source>
        <dbReference type="ARBA" id="ARBA00022827"/>
    </source>
</evidence>
<keyword evidence="5" id="KW-0503">Monooxygenase</keyword>
<proteinExistence type="inferred from homology"/>
<reference evidence="8" key="1">
    <citation type="submission" date="2020-05" db="EMBL/GenBank/DDBJ databases">
        <title>Mycena genomes resolve the evolution of fungal bioluminescence.</title>
        <authorList>
            <person name="Tsai I.J."/>
        </authorList>
    </citation>
    <scope>NUCLEOTIDE SEQUENCE</scope>
    <source>
        <strain evidence="8">110903Hualien_Pintung</strain>
    </source>
</reference>
<dbReference type="InterPro" id="IPR002938">
    <property type="entry name" value="FAD-bd"/>
</dbReference>
<protein>
    <recommendedName>
        <fullName evidence="7">FAD-binding domain-containing protein</fullName>
    </recommendedName>
</protein>
<dbReference type="AlphaFoldDB" id="A0A8H6TP94"/>
<evidence type="ECO:0000259" key="7">
    <source>
        <dbReference type="Pfam" id="PF01494"/>
    </source>
</evidence>
<dbReference type="GO" id="GO:0071949">
    <property type="term" value="F:FAD binding"/>
    <property type="evidence" value="ECO:0007669"/>
    <property type="project" value="InterPro"/>
</dbReference>
<dbReference type="InterPro" id="IPR036188">
    <property type="entry name" value="FAD/NAD-bd_sf"/>
</dbReference>
<sequence>MPRELNFIVVGASVAGLAAAIGLKKAGHEVLVLEKAERLGEGHSMIPVGCARVPPNGSKILYDWGLGEEVNALDYPTEVKGFFAGYRYEGTGPDHARDLLGYQSYSEEMLSEARGNYLIMRQEDIAKILSDELHRTSSESAFDTPQRPSVNKSEQLIRFNANVVSIDLDACAVTLANGEVLRADVIIGADGPNGVVRSALLKEEEDAGVSWDDDGSEFMEVDPQAPALGAMNPPRWFYNGIISQEDAAKVDSEEMKSYLERGMSIFFGSNCTAVVLRTGHGLSFYVITDIVATNISDSLGADCDSGLRQLAMLADANTASPPIIFQRVEYTPLESWVSESGRVVVIGEAAHPLIPGSLQSYAVSLEDGAFLGKIFTHTDDPERIPEFLHAFQEHRQPRTNMIAEMEKTYIAVLALPNGAAQRVRDAAFRENYARGRDLADMMEGTEAGDTMEETRFLFGYSPQDDADEWWMTWGRFHDSPLAEGPGRNAARQSWFDFANGNMGSLPVAHVAVSTREDGSAMPLEANLKSQWFFTTSSSGESTPRFDAEETESSSL</sequence>
<keyword evidence="4" id="KW-0560">Oxidoreductase</keyword>
<dbReference type="GO" id="GO:0004497">
    <property type="term" value="F:monooxygenase activity"/>
    <property type="evidence" value="ECO:0007669"/>
    <property type="project" value="UniProtKB-KW"/>
</dbReference>
<comment type="similarity">
    <text evidence="1">Belongs to the paxM FAD-dependent monooxygenase family.</text>
</comment>
<dbReference type="PANTHER" id="PTHR13789">
    <property type="entry name" value="MONOOXYGENASE"/>
    <property type="match status" value="1"/>
</dbReference>
<name>A0A8H6TP94_MYCCL</name>
<dbReference type="OrthoDB" id="420606at2759"/>
<evidence type="ECO:0000256" key="1">
    <source>
        <dbReference type="ARBA" id="ARBA00007992"/>
    </source>
</evidence>
<evidence type="ECO:0000313" key="8">
    <source>
        <dbReference type="EMBL" id="KAF7321240.1"/>
    </source>
</evidence>
<dbReference type="Pfam" id="PF01494">
    <property type="entry name" value="FAD_binding_3"/>
    <property type="match status" value="1"/>
</dbReference>
<evidence type="ECO:0000256" key="4">
    <source>
        <dbReference type="ARBA" id="ARBA00023002"/>
    </source>
</evidence>
<organism evidence="8 9">
    <name type="scientific">Mycena chlorophos</name>
    <name type="common">Agaric fungus</name>
    <name type="synonym">Agaricus chlorophos</name>
    <dbReference type="NCBI Taxonomy" id="658473"/>
    <lineage>
        <taxon>Eukaryota</taxon>
        <taxon>Fungi</taxon>
        <taxon>Dikarya</taxon>
        <taxon>Basidiomycota</taxon>
        <taxon>Agaricomycotina</taxon>
        <taxon>Agaricomycetes</taxon>
        <taxon>Agaricomycetidae</taxon>
        <taxon>Agaricales</taxon>
        <taxon>Marasmiineae</taxon>
        <taxon>Mycenaceae</taxon>
        <taxon>Mycena</taxon>
    </lineage>
</organism>